<dbReference type="PANTHER" id="PTHR12905:SF16">
    <property type="entry name" value="SER_THR PROTEIN PHOSPHATASE FAMILY PROTEIN (AFU_ORTHOLOGUE AFUA_1G06000)"/>
    <property type="match status" value="1"/>
</dbReference>
<sequence length="296" mass="32486">MTSKPNRVRIVCISDTHDKAPGEGYTLPAGDVLVHAGDLTNEGTYNELKRAAEWLEKADFAVKIVVAGVLHAFNQLENKVLADVVCHPSNNASETKDIERQRCRELTSSIPRATYLEHSSAVIHLPDKDVNFRIFGSPYSPLRPESGPFTAFQYRDAEAEALWNATLTDTDVLITHTPPAGICDTSQHFPDGGCPTLKKALGMVKPALHICGHCHEGRGAQVVRWDDADEVEWVKEWEDPGAGSKKMSLLDLTGKKGGTWLERGRETAVVNAAMVSRDRETGKRRIGKPIVVDVAL</sequence>
<protein>
    <recommendedName>
        <fullName evidence="1">Calcineurin-like phosphoesterase domain-containing protein</fullName>
    </recommendedName>
</protein>
<dbReference type="SUPFAM" id="SSF56300">
    <property type="entry name" value="Metallo-dependent phosphatases"/>
    <property type="match status" value="1"/>
</dbReference>
<dbReference type="PANTHER" id="PTHR12905">
    <property type="entry name" value="METALLOPHOSPHOESTERASE"/>
    <property type="match status" value="1"/>
</dbReference>
<dbReference type="InterPro" id="IPR051693">
    <property type="entry name" value="UPF0046_metallophosphoest"/>
</dbReference>
<dbReference type="InterPro" id="IPR029052">
    <property type="entry name" value="Metallo-depent_PP-like"/>
</dbReference>
<evidence type="ECO:0000313" key="2">
    <source>
        <dbReference type="EMBL" id="KAK5173921.1"/>
    </source>
</evidence>
<dbReference type="Proteomes" id="UP001337655">
    <property type="component" value="Unassembled WGS sequence"/>
</dbReference>
<dbReference type="InterPro" id="IPR004843">
    <property type="entry name" value="Calcineurin-like_PHP"/>
</dbReference>
<comment type="caution">
    <text evidence="2">The sequence shown here is derived from an EMBL/GenBank/DDBJ whole genome shotgun (WGS) entry which is preliminary data.</text>
</comment>
<proteinExistence type="predicted"/>
<dbReference type="RefSeq" id="XP_064662616.1">
    <property type="nucleotide sequence ID" value="XM_064799861.1"/>
</dbReference>
<dbReference type="CDD" id="cd07379">
    <property type="entry name" value="MPP_239FB"/>
    <property type="match status" value="1"/>
</dbReference>
<dbReference type="Gene3D" id="3.60.21.10">
    <property type="match status" value="1"/>
</dbReference>
<reference evidence="2 3" key="1">
    <citation type="submission" date="2023-08" db="EMBL/GenBank/DDBJ databases">
        <title>Black Yeasts Isolated from many extreme environments.</title>
        <authorList>
            <person name="Coleine C."/>
            <person name="Stajich J.E."/>
            <person name="Selbmann L."/>
        </authorList>
    </citation>
    <scope>NUCLEOTIDE SEQUENCE [LARGE SCALE GENOMIC DNA]</scope>
    <source>
        <strain evidence="2 3">CCFEE 5935</strain>
    </source>
</reference>
<dbReference type="GeneID" id="89923949"/>
<accession>A0AAV9PNR4</accession>
<dbReference type="AlphaFoldDB" id="A0AAV9PNR4"/>
<dbReference type="Pfam" id="PF00149">
    <property type="entry name" value="Metallophos"/>
    <property type="match status" value="1"/>
</dbReference>
<feature type="domain" description="Calcineurin-like phosphoesterase" evidence="1">
    <location>
        <begin position="9"/>
        <end position="216"/>
    </location>
</feature>
<evidence type="ECO:0000313" key="3">
    <source>
        <dbReference type="Proteomes" id="UP001337655"/>
    </source>
</evidence>
<dbReference type="EMBL" id="JAVRRT010000003">
    <property type="protein sequence ID" value="KAK5173921.1"/>
    <property type="molecule type" value="Genomic_DNA"/>
</dbReference>
<name>A0AAV9PNR4_9PEZI</name>
<dbReference type="GO" id="GO:0016787">
    <property type="term" value="F:hydrolase activity"/>
    <property type="evidence" value="ECO:0007669"/>
    <property type="project" value="InterPro"/>
</dbReference>
<gene>
    <name evidence="2" type="ORF">LTR77_002602</name>
</gene>
<keyword evidence="3" id="KW-1185">Reference proteome</keyword>
<organism evidence="2 3">
    <name type="scientific">Saxophila tyrrhenica</name>
    <dbReference type="NCBI Taxonomy" id="1690608"/>
    <lineage>
        <taxon>Eukaryota</taxon>
        <taxon>Fungi</taxon>
        <taxon>Dikarya</taxon>
        <taxon>Ascomycota</taxon>
        <taxon>Pezizomycotina</taxon>
        <taxon>Dothideomycetes</taxon>
        <taxon>Dothideomycetidae</taxon>
        <taxon>Mycosphaerellales</taxon>
        <taxon>Extremaceae</taxon>
        <taxon>Saxophila</taxon>
    </lineage>
</organism>
<evidence type="ECO:0000259" key="1">
    <source>
        <dbReference type="Pfam" id="PF00149"/>
    </source>
</evidence>